<evidence type="ECO:0000313" key="3">
    <source>
        <dbReference type="EMBL" id="CAE7921737.1"/>
    </source>
</evidence>
<dbReference type="InterPro" id="IPR016064">
    <property type="entry name" value="NAD/diacylglycerol_kinase_sf"/>
</dbReference>
<comment type="caution">
    <text evidence="3">The sequence shown here is derived from an EMBL/GenBank/DDBJ whole genome shotgun (WGS) entry which is preliminary data.</text>
</comment>
<protein>
    <submittedName>
        <fullName evidence="3">PCMTD1 protein</fullName>
    </submittedName>
</protein>
<feature type="region of interest" description="Disordered" evidence="1">
    <location>
        <begin position="1481"/>
        <end position="1501"/>
    </location>
</feature>
<name>A0A813BT55_9DINO</name>
<dbReference type="SMART" id="SM00046">
    <property type="entry name" value="DAGKc"/>
    <property type="match status" value="1"/>
</dbReference>
<evidence type="ECO:0000313" key="4">
    <source>
        <dbReference type="Proteomes" id="UP000601435"/>
    </source>
</evidence>
<proteinExistence type="predicted"/>
<dbReference type="PANTHER" id="PTHR11255:SF80">
    <property type="entry name" value="EYE-SPECIFIC DIACYLGLYCEROL KINASE"/>
    <property type="match status" value="1"/>
</dbReference>
<dbReference type="InterPro" id="IPR029063">
    <property type="entry name" value="SAM-dependent_MTases_sf"/>
</dbReference>
<gene>
    <name evidence="3" type="primary">PCMTD1</name>
    <name evidence="3" type="ORF">SNEC2469_LOCUS31797</name>
</gene>
<evidence type="ECO:0000259" key="2">
    <source>
        <dbReference type="PROSITE" id="PS50146"/>
    </source>
</evidence>
<sequence>MSFLNIGSGTGYFSCLVAEVVGECGVNDGLELWPENVVHAQERCASLGKYHIEFNVGNVYQLDVNLGMRYDRIYWCRRRAPTLDGARASVSDKVSMKQVLSIAALLLCRPEAWKLRHDEASGPVASARSHGAFKSQESIQTVALPIANANDRPPHLQEMGLYFRLQGLLMLAAGRVRSRIKYAFTGVLCTEVLAAHLFWQLGDECLQVEPGRELGRGVLHSSEKLRLMRRPCGVASQQSPADDHSVTESCAAFVCAKSKGFQYVADRHVIASESQLKVEMQAPPHACVDVSDKVKMATVVTDKNFKDKCCEPTCSSVTCKARHHHDPTYLDYLVSKVPVGSSCCIPTCAAYSCTEGWTSNPAVANFVSAGLTNEDCCLPTCALHKCGAGWFNSTDKGKLREAGVLLRLSLLRAELQGVSVPSSIHGFDGHAMAEDSAGTGEEGTASALPMLLSDPLTVKRDGEAKPVEASLRYKATQPDSFADFKILETKTVENDGPKNSVESRLPTDAEKQVLRQFREHWTEKREVLERTARHRELEEQLAQTRAQLRAPAPKIVCANLPSNRYGLDTRLPPFLPDQHIPTLALINPFAGAMAGADILELARLTPYYQDRFFNIIDVVRDQRRGGLLDVLRQELCKAKTEAKAMGTRPRIISGGGDGTASFTLFILFAALRADGSREDEGLADTGNGFIWTDDEMAESFPALAQMPLGTTNDFGRTLGWGRKYPGDRESRFHLDWRRHAKDALLSWIEAAISPESAIANFDIFGFVPETGKDSCDFKISELGGHRGMDPKVHIDGKKHLVMKEAGLPVPLFVCLYFSAGFGAYMTARFQMNRRKSPIRNKLEYIRQGCGILAESIPPQLNVGLEKVEIFCGNERYFPPRSEDGSGGARYREVGFLNINWQAGIFHGAERAPLPARLCSTRDPAHFNDGLMDMYRVKFLSALKNPGLVFQTDKCEEGMALTYSGAKGTGVFFQWDGESRFAFSPTGEPFHIHIRKIMSVPMVLGPYYDQRVTGNPDNGSQVMFGLSAGLYKERRRHSDRILQGVRGELNAELLATKADLNSMELPLEGAETLVSSVGSASDFRLGVGLHRFAKFDKLQRIACHTELKFGDRSKSNLERDLRRYQIEQSLMCADFRDNKEEAEQGCNSKQVPQLRHRRAAAMLTLMLGVLMIGGKADANGKAISSKINECPVREMAEVELGMQRAVSLRKQAIGGHHCSTTVTDETFDHTDDPKESGDAGSGSTKNRPKTGKDHVPVFDGKAQKLMEKLSGQAWMATESLDLEEPEPLEHLRTFTTLSEFYKDFKRSPGQEFVVEFDMLFRAQLKAIVPKVKKEEDHNNQSTSRPSLNRQWKPRNHPRQVNATTEHAEQKDGEEEEVDEVGPQELEGELEVLLTQAACKRAEIERARGFSKPETSQAREARIKDVKSRMPCSACKANNDKDRNKEKTVLAVAGEELSDSDEDILELPTSSSYHATSHLDDLESSCKKGQVEEDGGREEMDPATSPFGGCPGVMSEFAVILPLVVRGFGKGHGLGVQYITLRELDANVHLRGTKTGLCGFEINVERSGRRLEAPPQALVDTDQEVILEDDVLDDQLMMVKKISPETPEGGKERDFPSIAVSFGDFDGGLEWREMHVQPVTISLPTGIDMSMLAPKNKEEYVMAIASRSKLGKEELRRHTLDRLEELWAEVRPKKANTTVLPANWKQLDRAALKTIYQNQVVPDLGRDNDLYWDRSKSTLWLEIEVWAEDASKDLQQDRELETAGRGPLCAECAIPMMVRTNRLTQMPTLPDVQGVQKEIQQENKERTLAEKKKRQGGNLVRWILVATGEEAKYNTYLTKEEMAMIVAVRNKSRRYPRDKKQPPTKDMDPDED</sequence>
<dbReference type="GO" id="GO:0016020">
    <property type="term" value="C:membrane"/>
    <property type="evidence" value="ECO:0007669"/>
    <property type="project" value="TreeGrafter"/>
</dbReference>
<dbReference type="PANTHER" id="PTHR11255">
    <property type="entry name" value="DIACYLGLYCEROL KINASE"/>
    <property type="match status" value="1"/>
</dbReference>
<dbReference type="SUPFAM" id="SSF111331">
    <property type="entry name" value="NAD kinase/diacylglycerol kinase-like"/>
    <property type="match status" value="1"/>
</dbReference>
<dbReference type="CDD" id="cd02440">
    <property type="entry name" value="AdoMet_MTases"/>
    <property type="match status" value="1"/>
</dbReference>
<feature type="compositionally biased region" description="Basic and acidic residues" evidence="1">
    <location>
        <begin position="1225"/>
        <end position="1236"/>
    </location>
</feature>
<dbReference type="InterPro" id="IPR017438">
    <property type="entry name" value="ATP-NAD_kinase_N"/>
</dbReference>
<dbReference type="Pfam" id="PF00781">
    <property type="entry name" value="DAGK_cat"/>
    <property type="match status" value="1"/>
</dbReference>
<dbReference type="GO" id="GO:0004143">
    <property type="term" value="F:ATP-dependent diacylglycerol kinase activity"/>
    <property type="evidence" value="ECO:0007669"/>
    <property type="project" value="InterPro"/>
</dbReference>
<reference evidence="3" key="1">
    <citation type="submission" date="2021-02" db="EMBL/GenBank/DDBJ databases">
        <authorList>
            <person name="Dougan E. K."/>
            <person name="Rhodes N."/>
            <person name="Thang M."/>
            <person name="Chan C."/>
        </authorList>
    </citation>
    <scope>NUCLEOTIDE SEQUENCE</scope>
</reference>
<evidence type="ECO:0000256" key="1">
    <source>
        <dbReference type="SAM" id="MobiDB-lite"/>
    </source>
</evidence>
<dbReference type="InterPro" id="IPR037607">
    <property type="entry name" value="DGK"/>
</dbReference>
<accession>A0A813BT55</accession>
<feature type="region of interest" description="Disordered" evidence="1">
    <location>
        <begin position="1330"/>
        <end position="1382"/>
    </location>
</feature>
<dbReference type="SUPFAM" id="SSF53335">
    <property type="entry name" value="S-adenosyl-L-methionine-dependent methyltransferases"/>
    <property type="match status" value="1"/>
</dbReference>
<feature type="compositionally biased region" description="Acidic residues" evidence="1">
    <location>
        <begin position="1370"/>
        <end position="1382"/>
    </location>
</feature>
<feature type="domain" description="DAGKc" evidence="2">
    <location>
        <begin position="577"/>
        <end position="723"/>
    </location>
</feature>
<dbReference type="Gene3D" id="3.40.50.10330">
    <property type="entry name" value="Probable inorganic polyphosphate/atp-NAD kinase, domain 1"/>
    <property type="match status" value="1"/>
</dbReference>
<organism evidence="3 4">
    <name type="scientific">Symbiodinium necroappetens</name>
    <dbReference type="NCBI Taxonomy" id="1628268"/>
    <lineage>
        <taxon>Eukaryota</taxon>
        <taxon>Sar</taxon>
        <taxon>Alveolata</taxon>
        <taxon>Dinophyceae</taxon>
        <taxon>Suessiales</taxon>
        <taxon>Symbiodiniaceae</taxon>
        <taxon>Symbiodinium</taxon>
    </lineage>
</organism>
<dbReference type="InterPro" id="IPR001206">
    <property type="entry name" value="Diacylglycerol_kinase_cat_dom"/>
</dbReference>
<keyword evidence="4" id="KW-1185">Reference proteome</keyword>
<feature type="region of interest" description="Disordered" evidence="1">
    <location>
        <begin position="1216"/>
        <end position="1254"/>
    </location>
</feature>
<dbReference type="GO" id="GO:0007165">
    <property type="term" value="P:signal transduction"/>
    <property type="evidence" value="ECO:0007669"/>
    <property type="project" value="InterPro"/>
</dbReference>
<feature type="compositionally biased region" description="Basic and acidic residues" evidence="1">
    <location>
        <begin position="1856"/>
        <end position="1870"/>
    </location>
</feature>
<dbReference type="Proteomes" id="UP000601435">
    <property type="component" value="Unassembled WGS sequence"/>
</dbReference>
<dbReference type="OrthoDB" id="414689at2759"/>
<feature type="region of interest" description="Disordered" evidence="1">
    <location>
        <begin position="1847"/>
        <end position="1870"/>
    </location>
</feature>
<dbReference type="Gene3D" id="3.40.50.150">
    <property type="entry name" value="Vaccinia Virus protein VP39"/>
    <property type="match status" value="1"/>
</dbReference>
<dbReference type="EMBL" id="CAJNJA010078141">
    <property type="protein sequence ID" value="CAE7921737.1"/>
    <property type="molecule type" value="Genomic_DNA"/>
</dbReference>
<dbReference type="PROSITE" id="PS50146">
    <property type="entry name" value="DAGK"/>
    <property type="match status" value="1"/>
</dbReference>
<feature type="compositionally biased region" description="Polar residues" evidence="1">
    <location>
        <begin position="1338"/>
        <end position="1348"/>
    </location>
</feature>